<comment type="similarity">
    <text evidence="4 16">Belongs to the cytochrome P450 family.</text>
</comment>
<evidence type="ECO:0000256" key="7">
    <source>
        <dbReference type="ARBA" id="ARBA00022723"/>
    </source>
</evidence>
<proteinExistence type="inferred from homology"/>
<dbReference type="EC" id="1.14.14.1" evidence="5"/>
<evidence type="ECO:0000256" key="5">
    <source>
        <dbReference type="ARBA" id="ARBA00012109"/>
    </source>
</evidence>
<evidence type="ECO:0000256" key="6">
    <source>
        <dbReference type="ARBA" id="ARBA00022617"/>
    </source>
</evidence>
<keyword evidence="9" id="KW-0492">Microsome</keyword>
<dbReference type="InterPro" id="IPR002401">
    <property type="entry name" value="Cyt_P450_E_grp-I"/>
</dbReference>
<accession>A0A8S1B3H2</accession>
<name>A0A8S1B3H2_ARCPL</name>
<dbReference type="PANTHER" id="PTHR24292">
    <property type="entry name" value="CYTOCHROME P450"/>
    <property type="match status" value="1"/>
</dbReference>
<organism evidence="17 18">
    <name type="scientific">Arctia plantaginis</name>
    <name type="common">Wood tiger moth</name>
    <name type="synonym">Phalaena plantaginis</name>
    <dbReference type="NCBI Taxonomy" id="874455"/>
    <lineage>
        <taxon>Eukaryota</taxon>
        <taxon>Metazoa</taxon>
        <taxon>Ecdysozoa</taxon>
        <taxon>Arthropoda</taxon>
        <taxon>Hexapoda</taxon>
        <taxon>Insecta</taxon>
        <taxon>Pterygota</taxon>
        <taxon>Neoptera</taxon>
        <taxon>Endopterygota</taxon>
        <taxon>Lepidoptera</taxon>
        <taxon>Glossata</taxon>
        <taxon>Ditrysia</taxon>
        <taxon>Noctuoidea</taxon>
        <taxon>Erebidae</taxon>
        <taxon>Arctiinae</taxon>
        <taxon>Arctia</taxon>
    </lineage>
</organism>
<dbReference type="PRINTS" id="PR00385">
    <property type="entry name" value="P450"/>
</dbReference>
<keyword evidence="6 15" id="KW-0349">Heme</keyword>
<dbReference type="CDD" id="cd11056">
    <property type="entry name" value="CYP6-like"/>
    <property type="match status" value="1"/>
</dbReference>
<dbReference type="InterPro" id="IPR036396">
    <property type="entry name" value="Cyt_P450_sf"/>
</dbReference>
<dbReference type="PROSITE" id="PS00086">
    <property type="entry name" value="CYTOCHROME_P450"/>
    <property type="match status" value="1"/>
</dbReference>
<dbReference type="AlphaFoldDB" id="A0A8S1B3H2"/>
<dbReference type="PANTHER" id="PTHR24292:SF54">
    <property type="entry name" value="CYP9F3-RELATED"/>
    <property type="match status" value="1"/>
</dbReference>
<gene>
    <name evidence="17" type="ORF">APLA_LOCUS14543</name>
</gene>
<dbReference type="Proteomes" id="UP000494256">
    <property type="component" value="Unassembled WGS sequence"/>
</dbReference>
<feature type="binding site" description="axial binding residue" evidence="15">
    <location>
        <position position="419"/>
    </location>
    <ligand>
        <name>heme</name>
        <dbReference type="ChEBI" id="CHEBI:30413"/>
    </ligand>
    <ligandPart>
        <name>Fe</name>
        <dbReference type="ChEBI" id="CHEBI:18248"/>
    </ligandPart>
</feature>
<evidence type="ECO:0000256" key="10">
    <source>
        <dbReference type="ARBA" id="ARBA00023002"/>
    </source>
</evidence>
<protein>
    <recommendedName>
        <fullName evidence="5">unspecific monooxygenase</fullName>
        <ecNumber evidence="5">1.14.14.1</ecNumber>
    </recommendedName>
</protein>
<dbReference type="Pfam" id="PF00067">
    <property type="entry name" value="p450"/>
    <property type="match status" value="1"/>
</dbReference>
<dbReference type="GO" id="GO:0020037">
    <property type="term" value="F:heme binding"/>
    <property type="evidence" value="ECO:0007669"/>
    <property type="project" value="InterPro"/>
</dbReference>
<dbReference type="EMBL" id="CADEBD010000393">
    <property type="protein sequence ID" value="CAB3254033.1"/>
    <property type="molecule type" value="Genomic_DNA"/>
</dbReference>
<keyword evidence="13" id="KW-0472">Membrane</keyword>
<evidence type="ECO:0000256" key="15">
    <source>
        <dbReference type="PIRSR" id="PIRSR602401-1"/>
    </source>
</evidence>
<dbReference type="GO" id="GO:0005506">
    <property type="term" value="F:iron ion binding"/>
    <property type="evidence" value="ECO:0007669"/>
    <property type="project" value="InterPro"/>
</dbReference>
<evidence type="ECO:0000256" key="9">
    <source>
        <dbReference type="ARBA" id="ARBA00022848"/>
    </source>
</evidence>
<evidence type="ECO:0000256" key="4">
    <source>
        <dbReference type="ARBA" id="ARBA00010617"/>
    </source>
</evidence>
<evidence type="ECO:0000256" key="13">
    <source>
        <dbReference type="ARBA" id="ARBA00023136"/>
    </source>
</evidence>
<dbReference type="Gene3D" id="1.10.630.10">
    <property type="entry name" value="Cytochrome P450"/>
    <property type="match status" value="1"/>
</dbReference>
<keyword evidence="10 16" id="KW-0560">Oxidoreductase</keyword>
<evidence type="ECO:0000256" key="8">
    <source>
        <dbReference type="ARBA" id="ARBA00022824"/>
    </source>
</evidence>
<evidence type="ECO:0000256" key="1">
    <source>
        <dbReference type="ARBA" id="ARBA00001971"/>
    </source>
</evidence>
<keyword evidence="12 16" id="KW-0503">Monooxygenase</keyword>
<evidence type="ECO:0000313" key="18">
    <source>
        <dbReference type="Proteomes" id="UP000494256"/>
    </source>
</evidence>
<evidence type="ECO:0000256" key="11">
    <source>
        <dbReference type="ARBA" id="ARBA00023004"/>
    </source>
</evidence>
<dbReference type="InterPro" id="IPR001128">
    <property type="entry name" value="Cyt_P450"/>
</dbReference>
<evidence type="ECO:0000256" key="16">
    <source>
        <dbReference type="RuleBase" id="RU000461"/>
    </source>
</evidence>
<dbReference type="InterPro" id="IPR050476">
    <property type="entry name" value="Insect_CytP450_Detox"/>
</dbReference>
<evidence type="ECO:0000256" key="3">
    <source>
        <dbReference type="ARBA" id="ARBA00004406"/>
    </source>
</evidence>
<comment type="subcellular location">
    <subcellularLocation>
        <location evidence="3">Endoplasmic reticulum membrane</location>
        <topology evidence="3">Peripheral membrane protein</topology>
    </subcellularLocation>
    <subcellularLocation>
        <location evidence="2">Microsome membrane</location>
        <topology evidence="2">Peripheral membrane protein</topology>
    </subcellularLocation>
</comment>
<keyword evidence="8" id="KW-0256">Endoplasmic reticulum</keyword>
<evidence type="ECO:0000313" key="17">
    <source>
        <dbReference type="EMBL" id="CAB3254033.1"/>
    </source>
</evidence>
<dbReference type="SUPFAM" id="SSF48264">
    <property type="entry name" value="Cytochrome P450"/>
    <property type="match status" value="1"/>
</dbReference>
<comment type="cofactor">
    <cofactor evidence="1 15">
        <name>heme</name>
        <dbReference type="ChEBI" id="CHEBI:30413"/>
    </cofactor>
</comment>
<reference evidence="17 18" key="1">
    <citation type="submission" date="2020-04" db="EMBL/GenBank/DDBJ databases">
        <authorList>
            <person name="Wallbank WR R."/>
            <person name="Pardo Diaz C."/>
            <person name="Kozak K."/>
            <person name="Martin S."/>
            <person name="Jiggins C."/>
            <person name="Moest M."/>
            <person name="Warren A I."/>
            <person name="Byers J.R.P. K."/>
            <person name="Montejo-Kovacevich G."/>
            <person name="Yen C E."/>
        </authorList>
    </citation>
    <scope>NUCLEOTIDE SEQUENCE [LARGE SCALE GENOMIC DNA]</scope>
</reference>
<dbReference type="InterPro" id="IPR017972">
    <property type="entry name" value="Cyt_P450_CS"/>
</dbReference>
<evidence type="ECO:0000256" key="14">
    <source>
        <dbReference type="ARBA" id="ARBA00047827"/>
    </source>
</evidence>
<sequence>MKTFWTKKGIAQCEVHPIFGSLTFLQKINPGLWMADIYNKYRCPYVGIWVFWRPGLVVNCPSIARNILLKDSDNFRNRLLGTGTADKLGTLNLFTCNDPLWTIVRKKLTSVFTASKLRGWEDLYKSKSADLVQRIKSDNENGITNSLKPLFADYATDIIGESAFGIKCEATKHSTGPLRAMTKEFEKYDTFRGIQWSSIFFFPELADFLRFTFWPKHTMTYFRKVFSMIVKERGGYEKETDGRRDLMDALLKMKQDAMKENQNLDEVVVISNAMIFLQGGYDTTATTLTYIIYELAHHPQYQQKVYEELIEAKSNNDDKELKESDLGQLPYFNAVIKETLRKYPAMGWLDRIALKEYQVDQHLTIPAGTVVYININGMQQDPTLFPDPTTFKPERFLPENVKNIKPYTYMPFGEGPRSCIGKRFGMFSLSFALAALISNFILKPLPNAPAPNDAAIDNKGMFYSPGEALSVQFISRN</sequence>
<dbReference type="GO" id="GO:0016712">
    <property type="term" value="F:oxidoreductase activity, acting on paired donors, with incorporation or reduction of molecular oxygen, reduced flavin or flavoprotein as one donor, and incorporation of one atom of oxygen"/>
    <property type="evidence" value="ECO:0007669"/>
    <property type="project" value="UniProtKB-EC"/>
</dbReference>
<dbReference type="FunFam" id="1.10.630.10:FF:000182">
    <property type="entry name" value="Cytochrome P450 3A4"/>
    <property type="match status" value="1"/>
</dbReference>
<comment type="catalytic activity">
    <reaction evidence="14">
        <text>an organic molecule + reduced [NADPH--hemoprotein reductase] + O2 = an alcohol + oxidized [NADPH--hemoprotein reductase] + H2O + H(+)</text>
        <dbReference type="Rhea" id="RHEA:17149"/>
        <dbReference type="Rhea" id="RHEA-COMP:11964"/>
        <dbReference type="Rhea" id="RHEA-COMP:11965"/>
        <dbReference type="ChEBI" id="CHEBI:15377"/>
        <dbReference type="ChEBI" id="CHEBI:15378"/>
        <dbReference type="ChEBI" id="CHEBI:15379"/>
        <dbReference type="ChEBI" id="CHEBI:30879"/>
        <dbReference type="ChEBI" id="CHEBI:57618"/>
        <dbReference type="ChEBI" id="CHEBI:58210"/>
        <dbReference type="ChEBI" id="CHEBI:142491"/>
        <dbReference type="EC" id="1.14.14.1"/>
    </reaction>
</comment>
<comment type="caution">
    <text evidence="17">The sequence shown here is derived from an EMBL/GenBank/DDBJ whole genome shotgun (WGS) entry which is preliminary data.</text>
</comment>
<dbReference type="GO" id="GO:0005789">
    <property type="term" value="C:endoplasmic reticulum membrane"/>
    <property type="evidence" value="ECO:0007669"/>
    <property type="project" value="UniProtKB-SubCell"/>
</dbReference>
<evidence type="ECO:0000256" key="12">
    <source>
        <dbReference type="ARBA" id="ARBA00023033"/>
    </source>
</evidence>
<keyword evidence="7 15" id="KW-0479">Metal-binding</keyword>
<evidence type="ECO:0000256" key="2">
    <source>
        <dbReference type="ARBA" id="ARBA00004174"/>
    </source>
</evidence>
<dbReference type="PRINTS" id="PR00463">
    <property type="entry name" value="EP450I"/>
</dbReference>
<keyword evidence="11 15" id="KW-0408">Iron</keyword>